<dbReference type="InterPro" id="IPR024520">
    <property type="entry name" value="DUF3558"/>
</dbReference>
<organism evidence="1 2">
    <name type="scientific">Rhodococcus ruber</name>
    <dbReference type="NCBI Taxonomy" id="1830"/>
    <lineage>
        <taxon>Bacteria</taxon>
        <taxon>Bacillati</taxon>
        <taxon>Actinomycetota</taxon>
        <taxon>Actinomycetes</taxon>
        <taxon>Mycobacteriales</taxon>
        <taxon>Nocardiaceae</taxon>
        <taxon>Rhodococcus</taxon>
    </lineage>
</organism>
<keyword evidence="2" id="KW-1185">Reference proteome</keyword>
<evidence type="ECO:0000313" key="2">
    <source>
        <dbReference type="Proteomes" id="UP001081071"/>
    </source>
</evidence>
<dbReference type="PROSITE" id="PS51257">
    <property type="entry name" value="PROKAR_LIPOPROTEIN"/>
    <property type="match status" value="1"/>
</dbReference>
<dbReference type="RefSeq" id="WP_269607522.1">
    <property type="nucleotide sequence ID" value="NZ_JAPWIJ010000009.1"/>
</dbReference>
<proteinExistence type="predicted"/>
<dbReference type="Pfam" id="PF12079">
    <property type="entry name" value="DUF3558"/>
    <property type="match status" value="1"/>
</dbReference>
<evidence type="ECO:0000313" key="1">
    <source>
        <dbReference type="EMBL" id="MCZ4521008.1"/>
    </source>
</evidence>
<dbReference type="Proteomes" id="UP001081071">
    <property type="component" value="Unassembled WGS sequence"/>
</dbReference>
<dbReference type="EMBL" id="JAPWIJ010000009">
    <property type="protein sequence ID" value="MCZ4521008.1"/>
    <property type="molecule type" value="Genomic_DNA"/>
</dbReference>
<name>A0ABT4MJ54_9NOCA</name>
<comment type="caution">
    <text evidence="1">The sequence shown here is derived from an EMBL/GenBank/DDBJ whole genome shotgun (WGS) entry which is preliminary data.</text>
</comment>
<protein>
    <submittedName>
        <fullName evidence="1">DUF3558 family protein</fullName>
    </submittedName>
</protein>
<reference evidence="1" key="1">
    <citation type="submission" date="2022-12" db="EMBL/GenBank/DDBJ databases">
        <authorList>
            <person name="Krivoruchko A.V."/>
            <person name="Elkin A."/>
        </authorList>
    </citation>
    <scope>NUCLEOTIDE SEQUENCE</scope>
    <source>
        <strain evidence="1">IEGM 1391</strain>
    </source>
</reference>
<accession>A0ABT4MJ54</accession>
<sequence>MRLLIGSAVGLTLVATGCGGATEGIPAAAPSMTSVMTTARANGAWDPCTIPDAAIEDAGLAVETKSSNLVGDLPISEDWMTCIWTNPLPTPWYHLGIFSSDESLKYLRGSGRFGQFEPIEGLDGLRFRRTTQYDEVNCGVAFGHPNGVYYLILDGFLATEPLGDPCVEVERLARSLRPSMPSSN</sequence>
<gene>
    <name evidence="1" type="ORF">O4220_21055</name>
</gene>